<comment type="caution">
    <text evidence="2">The sequence shown here is derived from an EMBL/GenBank/DDBJ whole genome shotgun (WGS) entry which is preliminary data.</text>
</comment>
<evidence type="ECO:0000259" key="1">
    <source>
        <dbReference type="PROSITE" id="PS50144"/>
    </source>
</evidence>
<protein>
    <recommendedName>
        <fullName evidence="1">MATH domain-containing protein</fullName>
    </recommendedName>
</protein>
<feature type="domain" description="MATH" evidence="1">
    <location>
        <begin position="1"/>
        <end position="122"/>
    </location>
</feature>
<evidence type="ECO:0000313" key="3">
    <source>
        <dbReference type="Proteomes" id="UP001432322"/>
    </source>
</evidence>
<organism evidence="2 3">
    <name type="scientific">Pristionchus fissidentatus</name>
    <dbReference type="NCBI Taxonomy" id="1538716"/>
    <lineage>
        <taxon>Eukaryota</taxon>
        <taxon>Metazoa</taxon>
        <taxon>Ecdysozoa</taxon>
        <taxon>Nematoda</taxon>
        <taxon>Chromadorea</taxon>
        <taxon>Rhabditida</taxon>
        <taxon>Rhabditina</taxon>
        <taxon>Diplogasteromorpha</taxon>
        <taxon>Diplogasteroidea</taxon>
        <taxon>Neodiplogasteridae</taxon>
        <taxon>Pristionchus</taxon>
    </lineage>
</organism>
<dbReference type="SMART" id="SM00061">
    <property type="entry name" value="MATH"/>
    <property type="match status" value="1"/>
</dbReference>
<name>A0AAV5WCG5_9BILA</name>
<dbReference type="Gene3D" id="2.60.210.10">
    <property type="entry name" value="Apoptosis, Tumor Necrosis Factor Receptor Associated Protein 2, Chain A"/>
    <property type="match status" value="1"/>
</dbReference>
<dbReference type="Pfam" id="PF22486">
    <property type="entry name" value="MATH_2"/>
    <property type="match status" value="1"/>
</dbReference>
<sequence length="122" mass="14021">IIRWEINEVSKLAVEIRQSPIKFCAGLPWRVVAGRNYPLKSGNAPYLAIVLHCNDESDCDEWSAETDFTLTLLNSDPTKNDSRQVRMIMIQTRSYRKPRYFVSISGCLEILQGFIKDDKIVI</sequence>
<proteinExistence type="predicted"/>
<accession>A0AAV5WCG5</accession>
<dbReference type="SUPFAM" id="SSF49599">
    <property type="entry name" value="TRAF domain-like"/>
    <property type="match status" value="1"/>
</dbReference>
<dbReference type="PANTHER" id="PTHR47022:SF1">
    <property type="entry name" value="BTB AND MATH DOMAIN-CONTAINING PROTEIN 36-RELATED"/>
    <property type="match status" value="1"/>
</dbReference>
<dbReference type="AlphaFoldDB" id="A0AAV5WCG5"/>
<dbReference type="EMBL" id="BTSY01000005">
    <property type="protein sequence ID" value="GMT29689.1"/>
    <property type="molecule type" value="Genomic_DNA"/>
</dbReference>
<feature type="non-terminal residue" evidence="2">
    <location>
        <position position="1"/>
    </location>
</feature>
<dbReference type="InterPro" id="IPR008974">
    <property type="entry name" value="TRAF-like"/>
</dbReference>
<reference evidence="2" key="1">
    <citation type="submission" date="2023-10" db="EMBL/GenBank/DDBJ databases">
        <title>Genome assembly of Pristionchus species.</title>
        <authorList>
            <person name="Yoshida K."/>
            <person name="Sommer R.J."/>
        </authorList>
    </citation>
    <scope>NUCLEOTIDE SEQUENCE</scope>
    <source>
        <strain evidence="2">RS5133</strain>
    </source>
</reference>
<dbReference type="PROSITE" id="PS50144">
    <property type="entry name" value="MATH"/>
    <property type="match status" value="1"/>
</dbReference>
<dbReference type="CDD" id="cd00121">
    <property type="entry name" value="MATH"/>
    <property type="match status" value="1"/>
</dbReference>
<dbReference type="InterPro" id="IPR002083">
    <property type="entry name" value="MATH/TRAF_dom"/>
</dbReference>
<dbReference type="Proteomes" id="UP001432322">
    <property type="component" value="Unassembled WGS sequence"/>
</dbReference>
<dbReference type="PANTHER" id="PTHR47022">
    <property type="entry name" value="BTB AND MATH DOMAIN-CONTAINING PROTEIN 36-RELATED"/>
    <property type="match status" value="1"/>
</dbReference>
<gene>
    <name evidence="2" type="ORF">PFISCL1PPCAC_20986</name>
</gene>
<evidence type="ECO:0000313" key="2">
    <source>
        <dbReference type="EMBL" id="GMT29689.1"/>
    </source>
</evidence>
<keyword evidence="3" id="KW-1185">Reference proteome</keyword>